<reference evidence="2" key="1">
    <citation type="journal article" date="2021" name="PeerJ">
        <title>Extensive microbial diversity within the chicken gut microbiome revealed by metagenomics and culture.</title>
        <authorList>
            <person name="Gilroy R."/>
            <person name="Ravi A."/>
            <person name="Getino M."/>
            <person name="Pursley I."/>
            <person name="Horton D.L."/>
            <person name="Alikhan N.F."/>
            <person name="Baker D."/>
            <person name="Gharbi K."/>
            <person name="Hall N."/>
            <person name="Watson M."/>
            <person name="Adriaenssens E.M."/>
            <person name="Foster-Nyarko E."/>
            <person name="Jarju S."/>
            <person name="Secka A."/>
            <person name="Antonio M."/>
            <person name="Oren A."/>
            <person name="Chaudhuri R.R."/>
            <person name="La Ragione R."/>
            <person name="Hildebrand F."/>
            <person name="Pallen M.J."/>
        </authorList>
    </citation>
    <scope>NUCLEOTIDE SEQUENCE</scope>
    <source>
        <strain evidence="2">USAMLcec2-132</strain>
    </source>
</reference>
<feature type="domain" description="N-acetyltransferase" evidence="1">
    <location>
        <begin position="38"/>
        <end position="207"/>
    </location>
</feature>
<dbReference type="InterPro" id="IPR016181">
    <property type="entry name" value="Acyl_CoA_acyltransferase"/>
</dbReference>
<accession>A0A9D2NF72</accession>
<dbReference type="InterPro" id="IPR051531">
    <property type="entry name" value="N-acetyltransferase"/>
</dbReference>
<gene>
    <name evidence="2" type="ORF">H9761_06330</name>
</gene>
<protein>
    <submittedName>
        <fullName evidence="2">GNAT family N-acetyltransferase</fullName>
    </submittedName>
</protein>
<comment type="caution">
    <text evidence="2">The sequence shown here is derived from an EMBL/GenBank/DDBJ whole genome shotgun (WGS) entry which is preliminary data.</text>
</comment>
<dbReference type="PROSITE" id="PS51186">
    <property type="entry name" value="GNAT"/>
    <property type="match status" value="1"/>
</dbReference>
<proteinExistence type="predicted"/>
<evidence type="ECO:0000313" key="2">
    <source>
        <dbReference type="EMBL" id="HJC23304.1"/>
    </source>
</evidence>
<dbReference type="PANTHER" id="PTHR43792">
    <property type="entry name" value="GNAT FAMILY, PUTATIVE (AFU_ORTHOLOGUE AFUA_3G00765)-RELATED-RELATED"/>
    <property type="match status" value="1"/>
</dbReference>
<dbReference type="AlphaFoldDB" id="A0A9D2NF72"/>
<evidence type="ECO:0000313" key="3">
    <source>
        <dbReference type="Proteomes" id="UP000823891"/>
    </source>
</evidence>
<dbReference type="Gene3D" id="3.40.630.30">
    <property type="match status" value="1"/>
</dbReference>
<dbReference type="SUPFAM" id="SSF55729">
    <property type="entry name" value="Acyl-CoA N-acyltransferases (Nat)"/>
    <property type="match status" value="1"/>
</dbReference>
<dbReference type="Pfam" id="PF13302">
    <property type="entry name" value="Acetyltransf_3"/>
    <property type="match status" value="1"/>
</dbReference>
<dbReference type="Proteomes" id="UP000823891">
    <property type="component" value="Unassembled WGS sequence"/>
</dbReference>
<name>A0A9D2NF72_9FIRM</name>
<organism evidence="2 3">
    <name type="scientific">Candidatus Eisenbergiella merdavium</name>
    <dbReference type="NCBI Taxonomy" id="2838551"/>
    <lineage>
        <taxon>Bacteria</taxon>
        <taxon>Bacillati</taxon>
        <taxon>Bacillota</taxon>
        <taxon>Clostridia</taxon>
        <taxon>Lachnospirales</taxon>
        <taxon>Lachnospiraceae</taxon>
        <taxon>Eisenbergiella</taxon>
    </lineage>
</organism>
<dbReference type="GO" id="GO:0016747">
    <property type="term" value="F:acyltransferase activity, transferring groups other than amino-acyl groups"/>
    <property type="evidence" value="ECO:0007669"/>
    <property type="project" value="InterPro"/>
</dbReference>
<dbReference type="EMBL" id="DWWS01000021">
    <property type="protein sequence ID" value="HJC23304.1"/>
    <property type="molecule type" value="Genomic_DNA"/>
</dbReference>
<evidence type="ECO:0000259" key="1">
    <source>
        <dbReference type="PROSITE" id="PS51186"/>
    </source>
</evidence>
<dbReference type="InterPro" id="IPR000182">
    <property type="entry name" value="GNAT_dom"/>
</dbReference>
<reference evidence="2" key="2">
    <citation type="submission" date="2021-04" db="EMBL/GenBank/DDBJ databases">
        <authorList>
            <person name="Gilroy R."/>
        </authorList>
    </citation>
    <scope>NUCLEOTIDE SEQUENCE</scope>
    <source>
        <strain evidence="2">USAMLcec2-132</strain>
    </source>
</reference>
<sequence>MGKIENETSKGQLYRENRECLCLEIRRAGGIWLETERLIVRDHRWEDLTSHHGLISDPDTMYYLPDILTHSLEESRTDLEASIEAVGKPDRRAYFLRMENKETGELVGEAGYTVLQETPVGKLVHAGYFSRRQFWGQGYMTEAFREILRFAFEENNVFRLTTGCDPENRGSERVMIKCGLTREADMKQKVWMDGRMHDRVEYRMLREEWERLCREER</sequence>